<dbReference type="EMBL" id="JARK01001345">
    <property type="protein sequence ID" value="EYC27083.1"/>
    <property type="molecule type" value="Genomic_DNA"/>
</dbReference>
<accession>A0A016VK20</accession>
<name>A0A016VK20_9BILA</name>
<evidence type="ECO:0000313" key="1">
    <source>
        <dbReference type="EMBL" id="EYC27083.1"/>
    </source>
</evidence>
<dbReference type="Proteomes" id="UP000024635">
    <property type="component" value="Unassembled WGS sequence"/>
</dbReference>
<evidence type="ECO:0000313" key="2">
    <source>
        <dbReference type="Proteomes" id="UP000024635"/>
    </source>
</evidence>
<keyword evidence="2" id="KW-1185">Reference proteome</keyword>
<proteinExistence type="predicted"/>
<sequence>MNMEGEDSCSSDAGALRACRGRGKATAIDAHCNRRVRGRGTQFRAVSRQNYRDFYCGPTFNRSESPTVRQIPSC</sequence>
<protein>
    <submittedName>
        <fullName evidence="1">Uncharacterized protein</fullName>
    </submittedName>
</protein>
<organism evidence="1 2">
    <name type="scientific">Ancylostoma ceylanicum</name>
    <dbReference type="NCBI Taxonomy" id="53326"/>
    <lineage>
        <taxon>Eukaryota</taxon>
        <taxon>Metazoa</taxon>
        <taxon>Ecdysozoa</taxon>
        <taxon>Nematoda</taxon>
        <taxon>Chromadorea</taxon>
        <taxon>Rhabditida</taxon>
        <taxon>Rhabditina</taxon>
        <taxon>Rhabditomorpha</taxon>
        <taxon>Strongyloidea</taxon>
        <taxon>Ancylostomatidae</taxon>
        <taxon>Ancylostomatinae</taxon>
        <taxon>Ancylostoma</taxon>
    </lineage>
</organism>
<reference evidence="2" key="1">
    <citation type="journal article" date="2015" name="Nat. Genet.">
        <title>The genome and transcriptome of the zoonotic hookworm Ancylostoma ceylanicum identify infection-specific gene families.</title>
        <authorList>
            <person name="Schwarz E.M."/>
            <person name="Hu Y."/>
            <person name="Antoshechkin I."/>
            <person name="Miller M.M."/>
            <person name="Sternberg P.W."/>
            <person name="Aroian R.V."/>
        </authorList>
    </citation>
    <scope>NUCLEOTIDE SEQUENCE</scope>
    <source>
        <strain evidence="2">HY135</strain>
    </source>
</reference>
<comment type="caution">
    <text evidence="1">The sequence shown here is derived from an EMBL/GenBank/DDBJ whole genome shotgun (WGS) entry which is preliminary data.</text>
</comment>
<gene>
    <name evidence="1" type="primary">Acey_s0009.g515</name>
    <name evidence="1" type="ORF">Y032_0009g515</name>
</gene>
<dbReference type="AlphaFoldDB" id="A0A016VK20"/>